<comment type="caution">
    <text evidence="3">The sequence shown here is derived from an EMBL/GenBank/DDBJ whole genome shotgun (WGS) entry which is preliminary data.</text>
</comment>
<reference evidence="4" key="1">
    <citation type="submission" date="2015-12" db="EMBL/GenBank/DDBJ databases">
        <authorList>
            <person name="Zhang G."/>
            <person name="Stingl U."/>
        </authorList>
    </citation>
    <scope>NUCLEOTIDE SEQUENCE [LARGE SCALE GENOMIC DNA]</scope>
    <source>
        <strain evidence="4">ZGT108</strain>
    </source>
</reference>
<dbReference type="Proteomes" id="UP000053690">
    <property type="component" value="Unassembled WGS sequence"/>
</dbReference>
<dbReference type="PANTHER" id="PTHR45527:SF1">
    <property type="entry name" value="FATTY ACID SYNTHASE"/>
    <property type="match status" value="1"/>
</dbReference>
<evidence type="ECO:0008006" key="5">
    <source>
        <dbReference type="Google" id="ProtNLM"/>
    </source>
</evidence>
<dbReference type="GO" id="GO:0044550">
    <property type="term" value="P:secondary metabolite biosynthetic process"/>
    <property type="evidence" value="ECO:0007669"/>
    <property type="project" value="TreeGrafter"/>
</dbReference>
<dbReference type="PROSITE" id="PS00455">
    <property type="entry name" value="AMP_BINDING"/>
    <property type="match status" value="1"/>
</dbReference>
<dbReference type="GO" id="GO:0031177">
    <property type="term" value="F:phosphopantetheine binding"/>
    <property type="evidence" value="ECO:0007669"/>
    <property type="project" value="TreeGrafter"/>
</dbReference>
<dbReference type="PANTHER" id="PTHR45527">
    <property type="entry name" value="NONRIBOSOMAL PEPTIDE SYNTHETASE"/>
    <property type="match status" value="1"/>
</dbReference>
<feature type="domain" description="AMP-binding enzyme C-terminal" evidence="2">
    <location>
        <begin position="370"/>
        <end position="442"/>
    </location>
</feature>
<protein>
    <recommendedName>
        <fullName evidence="5">D-alanine--poly(Phosphoribitol) ligase</fullName>
    </recommendedName>
</protein>
<dbReference type="EMBL" id="LQBP01000005">
    <property type="protein sequence ID" value="KUJ78788.1"/>
    <property type="molecule type" value="Genomic_DNA"/>
</dbReference>
<dbReference type="GO" id="GO:0005737">
    <property type="term" value="C:cytoplasm"/>
    <property type="evidence" value="ECO:0007669"/>
    <property type="project" value="TreeGrafter"/>
</dbReference>
<feature type="domain" description="AMP-dependent synthetase/ligase" evidence="1">
    <location>
        <begin position="1"/>
        <end position="316"/>
    </location>
</feature>
<dbReference type="InterPro" id="IPR025110">
    <property type="entry name" value="AMP-bd_C"/>
</dbReference>
<dbReference type="SUPFAM" id="SSF56801">
    <property type="entry name" value="Acetyl-CoA synthetase-like"/>
    <property type="match status" value="1"/>
</dbReference>
<proteinExistence type="predicted"/>
<accession>A0A0X3TST0</accession>
<dbReference type="InterPro" id="IPR042099">
    <property type="entry name" value="ANL_N_sf"/>
</dbReference>
<dbReference type="AlphaFoldDB" id="A0A0X3TST0"/>
<keyword evidence="4" id="KW-1185">Reference proteome</keyword>
<dbReference type="InterPro" id="IPR020845">
    <property type="entry name" value="AMP-binding_CS"/>
</dbReference>
<dbReference type="Gene3D" id="3.40.50.12780">
    <property type="entry name" value="N-terminal domain of ligase-like"/>
    <property type="match status" value="1"/>
</dbReference>
<dbReference type="InterPro" id="IPR045851">
    <property type="entry name" value="AMP-bd_C_sf"/>
</dbReference>
<dbReference type="GO" id="GO:0043041">
    <property type="term" value="P:amino acid activation for nonribosomal peptide biosynthetic process"/>
    <property type="evidence" value="ECO:0007669"/>
    <property type="project" value="TreeGrafter"/>
</dbReference>
<dbReference type="Gene3D" id="3.30.300.30">
    <property type="match status" value="1"/>
</dbReference>
<dbReference type="STRING" id="1685378.AVO44_10335"/>
<organism evidence="3 4">
    <name type="scientific">Ruegeria profundi</name>
    <dbReference type="NCBI Taxonomy" id="1685378"/>
    <lineage>
        <taxon>Bacteria</taxon>
        <taxon>Pseudomonadati</taxon>
        <taxon>Pseudomonadota</taxon>
        <taxon>Alphaproteobacteria</taxon>
        <taxon>Rhodobacterales</taxon>
        <taxon>Roseobacteraceae</taxon>
        <taxon>Ruegeria</taxon>
    </lineage>
</organism>
<dbReference type="Pfam" id="PF13193">
    <property type="entry name" value="AMP-binding_C"/>
    <property type="match status" value="1"/>
</dbReference>
<sequence length="453" mass="49502">MAVTLRSAGVKPGDRVALALFKGLEMPVAIHAAWMVGAAFVPLDPTAPVARLVQIISDCAISVVIGAPRSEALIKKIVAEKSVHIVGVEIPDCDCSMPDEQANGFECHENRRDDLAYIIFTSGSTGTPKGICHTFSSGSAFSHAWIRHYGLSPDDVFFNTVPLHFDFSLADFFTPAMVGATTELVPEPALLFPASLSKLLEDSGGTIWSSVPYTFMQLCQRGALDKRDVSRLRWLIYGGEPMPPSALPLLRASFSAKISNSYGPAEVNQVSEYTVPDTHPANEPIPIGRTMDHATFVRTSDGELLVSSSSMMTGYWNNPEQNTRSFTTLDGKRFYRTGDRVEQDPSGLWVFLGREDRQAKVRGYRIELDEIELAMNSHAAVAEAAAVVSSDGAKILGFVTLLENQELSAADLKSFLHSKLPGYMVPDEIEFKEAFTKTSTGKINRRHLLEADN</sequence>
<gene>
    <name evidence="3" type="ORF">AVO44_10335</name>
</gene>
<evidence type="ECO:0000259" key="2">
    <source>
        <dbReference type="Pfam" id="PF13193"/>
    </source>
</evidence>
<name>A0A0X3TST0_9RHOB</name>
<evidence type="ECO:0000259" key="1">
    <source>
        <dbReference type="Pfam" id="PF00501"/>
    </source>
</evidence>
<evidence type="ECO:0000313" key="3">
    <source>
        <dbReference type="EMBL" id="KUJ78788.1"/>
    </source>
</evidence>
<dbReference type="Pfam" id="PF00501">
    <property type="entry name" value="AMP-binding"/>
    <property type="match status" value="1"/>
</dbReference>
<dbReference type="InterPro" id="IPR000873">
    <property type="entry name" value="AMP-dep_synth/lig_dom"/>
</dbReference>
<evidence type="ECO:0000313" key="4">
    <source>
        <dbReference type="Proteomes" id="UP000053690"/>
    </source>
</evidence>